<gene>
    <name evidence="3" type="ORF">MNEG_8976</name>
</gene>
<protein>
    <recommendedName>
        <fullName evidence="2">HD/PDEase domain-containing protein</fullName>
    </recommendedName>
</protein>
<comment type="similarity">
    <text evidence="1">Belongs to the RelA/SpoT family.</text>
</comment>
<dbReference type="Proteomes" id="UP000054498">
    <property type="component" value="Unassembled WGS sequence"/>
</dbReference>
<dbReference type="SUPFAM" id="SSF109604">
    <property type="entry name" value="HD-domain/PDEase-like"/>
    <property type="match status" value="1"/>
</dbReference>
<sequence>MRIVMQAQQASTVLPIAIRLLEEVDYKEMYETRPPASISADYLWRERLEPLLWYLRDEERRMVHEGLELAVRAHSGQNRKSGEPFVTHPVEVTRILAEMRMDAESLVAGLLHDTVEDTDAVCFDDIERRFGTAVRRIVEGETKISKITKVNQSGDDYSDDKARDLQGLFMAMTEDVRIILVKLADRLHNMRTLYGMSAAKQVKISQETLQVFAPLAKLLGVYCIKEELEDLALRYTQPEVYQHIKNWQDKQMATYQRAFATGDRRGGRGGGSG</sequence>
<keyword evidence="4" id="KW-1185">Reference proteome</keyword>
<dbReference type="SMART" id="SM00471">
    <property type="entry name" value="HDc"/>
    <property type="match status" value="1"/>
</dbReference>
<dbReference type="PANTHER" id="PTHR43061:SF1">
    <property type="entry name" value="GTP DIPHOSPHOKINASE RSH1, CHLOROPLASTIC-RELATED"/>
    <property type="match status" value="1"/>
</dbReference>
<dbReference type="Gene3D" id="1.10.3210.10">
    <property type="entry name" value="Hypothetical protein af1432"/>
    <property type="match status" value="1"/>
</dbReference>
<dbReference type="FunFam" id="1.10.3210.10:FF:000001">
    <property type="entry name" value="GTP pyrophosphokinase RelA"/>
    <property type="match status" value="1"/>
</dbReference>
<name>A0A0D2M6E0_9CHLO</name>
<reference evidence="3 4" key="1">
    <citation type="journal article" date="2013" name="BMC Genomics">
        <title>Reconstruction of the lipid metabolism for the microalga Monoraphidium neglectum from its genome sequence reveals characteristics suitable for biofuel production.</title>
        <authorList>
            <person name="Bogen C."/>
            <person name="Al-Dilaimi A."/>
            <person name="Albersmeier A."/>
            <person name="Wichmann J."/>
            <person name="Grundmann M."/>
            <person name="Rupp O."/>
            <person name="Lauersen K.J."/>
            <person name="Blifernez-Klassen O."/>
            <person name="Kalinowski J."/>
            <person name="Goesmann A."/>
            <person name="Mussgnug J.H."/>
            <person name="Kruse O."/>
        </authorList>
    </citation>
    <scope>NUCLEOTIDE SEQUENCE [LARGE SCALE GENOMIC DNA]</scope>
    <source>
        <strain evidence="3 4">SAG 48.87</strain>
    </source>
</reference>
<evidence type="ECO:0000313" key="3">
    <source>
        <dbReference type="EMBL" id="KIY98989.1"/>
    </source>
</evidence>
<dbReference type="OrthoDB" id="430679at2759"/>
<dbReference type="PANTHER" id="PTHR43061">
    <property type="entry name" value="GTP DIPHOSPHOKINASE RSH1, CHLOROPLASTIC-RELATED"/>
    <property type="match status" value="1"/>
</dbReference>
<evidence type="ECO:0000313" key="4">
    <source>
        <dbReference type="Proteomes" id="UP000054498"/>
    </source>
</evidence>
<accession>A0A0D2M6E0</accession>
<organism evidence="3 4">
    <name type="scientific">Monoraphidium neglectum</name>
    <dbReference type="NCBI Taxonomy" id="145388"/>
    <lineage>
        <taxon>Eukaryota</taxon>
        <taxon>Viridiplantae</taxon>
        <taxon>Chlorophyta</taxon>
        <taxon>core chlorophytes</taxon>
        <taxon>Chlorophyceae</taxon>
        <taxon>CS clade</taxon>
        <taxon>Sphaeropleales</taxon>
        <taxon>Selenastraceae</taxon>
        <taxon>Monoraphidium</taxon>
    </lineage>
</organism>
<dbReference type="RefSeq" id="XP_013898009.1">
    <property type="nucleotide sequence ID" value="XM_014042555.1"/>
</dbReference>
<evidence type="ECO:0000259" key="2">
    <source>
        <dbReference type="SMART" id="SM00471"/>
    </source>
</evidence>
<dbReference type="AlphaFoldDB" id="A0A0D2M6E0"/>
<dbReference type="InterPro" id="IPR003607">
    <property type="entry name" value="HD/PDEase_dom"/>
</dbReference>
<dbReference type="EMBL" id="KK101992">
    <property type="protein sequence ID" value="KIY98989.1"/>
    <property type="molecule type" value="Genomic_DNA"/>
</dbReference>
<feature type="domain" description="HD/PDEase" evidence="2">
    <location>
        <begin position="81"/>
        <end position="199"/>
    </location>
</feature>
<dbReference type="STRING" id="145388.A0A0D2M6E0"/>
<dbReference type="KEGG" id="mng:MNEG_8976"/>
<dbReference type="CDD" id="cd00077">
    <property type="entry name" value="HDc"/>
    <property type="match status" value="1"/>
</dbReference>
<proteinExistence type="inferred from homology"/>
<dbReference type="Pfam" id="PF13328">
    <property type="entry name" value="HD_4"/>
    <property type="match status" value="1"/>
</dbReference>
<evidence type="ECO:0000256" key="1">
    <source>
        <dbReference type="ARBA" id="ARBA00007476"/>
    </source>
</evidence>
<dbReference type="GeneID" id="25741851"/>